<organism evidence="1 2">
    <name type="scientific">Nibribacter koreensis</name>
    <dbReference type="NCBI Taxonomy" id="1084519"/>
    <lineage>
        <taxon>Bacteria</taxon>
        <taxon>Pseudomonadati</taxon>
        <taxon>Bacteroidota</taxon>
        <taxon>Cytophagia</taxon>
        <taxon>Cytophagales</taxon>
        <taxon>Hymenobacteraceae</taxon>
        <taxon>Nibribacter</taxon>
    </lineage>
</organism>
<accession>A0ABP8G1Y6</accession>
<comment type="caution">
    <text evidence="1">The sequence shown here is derived from an EMBL/GenBank/DDBJ whole genome shotgun (WGS) entry which is preliminary data.</text>
</comment>
<keyword evidence="2" id="KW-1185">Reference proteome</keyword>
<reference evidence="2" key="1">
    <citation type="journal article" date="2019" name="Int. J. Syst. Evol. Microbiol.">
        <title>The Global Catalogue of Microorganisms (GCM) 10K type strain sequencing project: providing services to taxonomists for standard genome sequencing and annotation.</title>
        <authorList>
            <consortium name="The Broad Institute Genomics Platform"/>
            <consortium name="The Broad Institute Genome Sequencing Center for Infectious Disease"/>
            <person name="Wu L."/>
            <person name="Ma J."/>
        </authorList>
    </citation>
    <scope>NUCLEOTIDE SEQUENCE [LARGE SCALE GENOMIC DNA]</scope>
    <source>
        <strain evidence="2">JCM 17917</strain>
    </source>
</reference>
<evidence type="ECO:0000313" key="1">
    <source>
        <dbReference type="EMBL" id="GAA4315640.1"/>
    </source>
</evidence>
<gene>
    <name evidence="1" type="ORF">GCM10023183_36410</name>
</gene>
<sequence>MVAMVNVSCAQPKPAKQIPYEALRVELEQILDADQGVRQKMSSVKEEDMNAFFKEMQQVDSVNQGKVLKILQQYGWLPQSKIGEKAAEGIFFVIQHAPLKVIETYFPQMKRLAQAGEANKTLAAMMEDRLLMFQGKKQIYGTQATSMQSPDGKNRIWPIENPEKVNERRKAAGFTNTVEENAQRLNAIYNPKEELPANPVRFH</sequence>
<proteinExistence type="predicted"/>
<evidence type="ECO:0000313" key="2">
    <source>
        <dbReference type="Proteomes" id="UP001501844"/>
    </source>
</evidence>
<dbReference type="InterPro" id="IPR046732">
    <property type="entry name" value="DUF6624"/>
</dbReference>
<protein>
    <submittedName>
        <fullName evidence="1">Uncharacterized protein</fullName>
    </submittedName>
</protein>
<dbReference type="Pfam" id="PF20329">
    <property type="entry name" value="DUF6624"/>
    <property type="match status" value="1"/>
</dbReference>
<dbReference type="Proteomes" id="UP001501844">
    <property type="component" value="Unassembled WGS sequence"/>
</dbReference>
<dbReference type="EMBL" id="BAABGX010000003">
    <property type="protein sequence ID" value="GAA4315640.1"/>
    <property type="molecule type" value="Genomic_DNA"/>
</dbReference>
<name>A0ABP8G1Y6_9BACT</name>